<feature type="transmembrane region" description="Helical" evidence="1">
    <location>
        <begin position="119"/>
        <end position="140"/>
    </location>
</feature>
<evidence type="ECO:0000313" key="2">
    <source>
        <dbReference type="EMBL" id="TKW39919.1"/>
    </source>
</evidence>
<dbReference type="Proteomes" id="UP000298652">
    <property type="component" value="Chromosome 1"/>
</dbReference>
<keyword evidence="1" id="KW-0812">Transmembrane</keyword>
<name>A0A4U6WFD7_SETVI</name>
<dbReference type="EMBL" id="CM016552">
    <property type="protein sequence ID" value="TKW39919.1"/>
    <property type="molecule type" value="Genomic_DNA"/>
</dbReference>
<keyword evidence="1" id="KW-1133">Transmembrane helix</keyword>
<keyword evidence="3" id="KW-1185">Reference proteome</keyword>
<protein>
    <submittedName>
        <fullName evidence="2">Uncharacterized protein</fullName>
    </submittedName>
</protein>
<gene>
    <name evidence="2" type="ORF">SEVIR_1G211700v2</name>
</gene>
<evidence type="ECO:0000256" key="1">
    <source>
        <dbReference type="SAM" id="Phobius"/>
    </source>
</evidence>
<sequence>MHVNRHESAPSRRARHMLCLVVLASDRWWCCGHGGAVWRHHIVDGYGALHQSKGLVGLAGIVVHSHHQPWPPSIQKRTYHRLLFDGTQARFSKMMLPIGDLHVCSTSLLNLQNIVNKIFVYQIIASCFGGLLMNLSYLRLHITDITSCLMHNCEV</sequence>
<organism evidence="2 3">
    <name type="scientific">Setaria viridis</name>
    <name type="common">Green bristlegrass</name>
    <name type="synonym">Setaria italica subsp. viridis</name>
    <dbReference type="NCBI Taxonomy" id="4556"/>
    <lineage>
        <taxon>Eukaryota</taxon>
        <taxon>Viridiplantae</taxon>
        <taxon>Streptophyta</taxon>
        <taxon>Embryophyta</taxon>
        <taxon>Tracheophyta</taxon>
        <taxon>Spermatophyta</taxon>
        <taxon>Magnoliopsida</taxon>
        <taxon>Liliopsida</taxon>
        <taxon>Poales</taxon>
        <taxon>Poaceae</taxon>
        <taxon>PACMAD clade</taxon>
        <taxon>Panicoideae</taxon>
        <taxon>Panicodae</taxon>
        <taxon>Paniceae</taxon>
        <taxon>Cenchrinae</taxon>
        <taxon>Setaria</taxon>
    </lineage>
</organism>
<dbReference type="Gramene" id="TKW39919">
    <property type="protein sequence ID" value="TKW39919"/>
    <property type="gene ID" value="SEVIR_1G211700v2"/>
</dbReference>
<keyword evidence="1" id="KW-0472">Membrane</keyword>
<dbReference type="AlphaFoldDB" id="A0A4U6WFD7"/>
<reference evidence="2" key="1">
    <citation type="submission" date="2019-03" db="EMBL/GenBank/DDBJ databases">
        <title>WGS assembly of Setaria viridis.</title>
        <authorList>
            <person name="Huang P."/>
            <person name="Jenkins J."/>
            <person name="Grimwood J."/>
            <person name="Barry K."/>
            <person name="Healey A."/>
            <person name="Mamidi S."/>
            <person name="Sreedasyam A."/>
            <person name="Shu S."/>
            <person name="Feldman M."/>
            <person name="Wu J."/>
            <person name="Yu Y."/>
            <person name="Chen C."/>
            <person name="Johnson J."/>
            <person name="Rokhsar D."/>
            <person name="Baxter I."/>
            <person name="Schmutz J."/>
            <person name="Brutnell T."/>
            <person name="Kellogg E."/>
        </authorList>
    </citation>
    <scope>NUCLEOTIDE SEQUENCE [LARGE SCALE GENOMIC DNA]</scope>
</reference>
<evidence type="ECO:0000313" key="3">
    <source>
        <dbReference type="Proteomes" id="UP000298652"/>
    </source>
</evidence>
<proteinExistence type="predicted"/>
<accession>A0A4U6WFD7</accession>